<evidence type="ECO:0000313" key="2">
    <source>
        <dbReference type="Proteomes" id="UP000772591"/>
    </source>
</evidence>
<accession>A0ABS3AQ15</accession>
<evidence type="ECO:0000313" key="1">
    <source>
        <dbReference type="EMBL" id="MBN3968786.1"/>
    </source>
</evidence>
<dbReference type="Proteomes" id="UP000772591">
    <property type="component" value="Unassembled WGS sequence"/>
</dbReference>
<dbReference type="InterPro" id="IPR011990">
    <property type="entry name" value="TPR-like_helical_dom_sf"/>
</dbReference>
<comment type="caution">
    <text evidence="1">The sequence shown here is derived from an EMBL/GenBank/DDBJ whole genome shotgun (WGS) entry which is preliminary data.</text>
</comment>
<dbReference type="PANTHER" id="PTHR11102:SF160">
    <property type="entry name" value="ERAD-ASSOCIATED E3 UBIQUITIN-PROTEIN LIGASE COMPONENT HRD3"/>
    <property type="match status" value="1"/>
</dbReference>
<dbReference type="SMART" id="SM00671">
    <property type="entry name" value="SEL1"/>
    <property type="match status" value="2"/>
</dbReference>
<protein>
    <submittedName>
        <fullName evidence="1">Sel1 repeat family protein</fullName>
    </submittedName>
</protein>
<gene>
    <name evidence="1" type="ORF">IMW75_26420</name>
</gene>
<name>A0ABS3AQ15_9PSED</name>
<keyword evidence="2" id="KW-1185">Reference proteome</keyword>
<sequence>MSANIVGRTCSDRGRTMVVLDHVLPFISVQLNDDDIDLIVSADAGNADAQNDLAQLFDELGKREVALYWWGASADQGHPDAMHHLGNCFICGSGVCKDENTGIMWIAKAASLGHVVARGQINSLLRFANIGAR</sequence>
<organism evidence="1 2">
    <name type="scientific">Pseudomonas gregormendelii</name>
    <dbReference type="NCBI Taxonomy" id="1628277"/>
    <lineage>
        <taxon>Bacteria</taxon>
        <taxon>Pseudomonadati</taxon>
        <taxon>Pseudomonadota</taxon>
        <taxon>Gammaproteobacteria</taxon>
        <taxon>Pseudomonadales</taxon>
        <taxon>Pseudomonadaceae</taxon>
        <taxon>Pseudomonas</taxon>
    </lineage>
</organism>
<dbReference type="InterPro" id="IPR050767">
    <property type="entry name" value="Sel1_AlgK"/>
</dbReference>
<dbReference type="InterPro" id="IPR006597">
    <property type="entry name" value="Sel1-like"/>
</dbReference>
<reference evidence="1 2" key="1">
    <citation type="journal article" date="2021" name="Int. J. Syst. Evol. Microbiol.">
        <title>Pseudomonas piscium sp. nov., Pseudomonas pisciculturae sp. nov., Pseudomonas mucoides sp. nov. and Pseudomonas neuropathica sp. nov. isolated from rainbow trout.</title>
        <authorList>
            <person name="Duman M."/>
            <person name="Mulet M."/>
            <person name="Altun S."/>
            <person name="Saticioglu I.B."/>
            <person name="Gomila M."/>
            <person name="Lalucat J."/>
            <person name="Garcia-Valdes E."/>
        </authorList>
    </citation>
    <scope>NUCLEOTIDE SEQUENCE [LARGE SCALE GENOMIC DNA]</scope>
    <source>
        <strain evidence="1 2">LMG 28632</strain>
    </source>
</reference>
<dbReference type="EMBL" id="JADEVO010000077">
    <property type="protein sequence ID" value="MBN3968786.1"/>
    <property type="molecule type" value="Genomic_DNA"/>
</dbReference>
<dbReference type="Gene3D" id="1.25.40.10">
    <property type="entry name" value="Tetratricopeptide repeat domain"/>
    <property type="match status" value="1"/>
</dbReference>
<proteinExistence type="predicted"/>
<dbReference type="SUPFAM" id="SSF81901">
    <property type="entry name" value="HCP-like"/>
    <property type="match status" value="1"/>
</dbReference>
<dbReference type="PANTHER" id="PTHR11102">
    <property type="entry name" value="SEL-1-LIKE PROTEIN"/>
    <property type="match status" value="1"/>
</dbReference>
<dbReference type="RefSeq" id="WP_205894275.1">
    <property type="nucleotide sequence ID" value="NZ_JADEVO010000077.1"/>
</dbReference>
<dbReference type="Pfam" id="PF08238">
    <property type="entry name" value="Sel1"/>
    <property type="match status" value="2"/>
</dbReference>